<gene>
    <name evidence="1" type="ORF">UFOVP434_48</name>
</gene>
<proteinExistence type="predicted"/>
<protein>
    <submittedName>
        <fullName evidence="1">Uncharacterized protein</fullName>
    </submittedName>
</protein>
<sequence>MTEPRKAKFSQSQTFTWSNGQSFDGAAIIGLVIPTQSGTAETVWPMVNYGNTDLPFALPKSFARIPIKEGVLSNNLGLFYNDDITPPNTQYVHYIIDANEKVIAGPGTFFTVSTTPITLPTLTLTAPTTTNAVAPVPN</sequence>
<organism evidence="1">
    <name type="scientific">uncultured Caudovirales phage</name>
    <dbReference type="NCBI Taxonomy" id="2100421"/>
    <lineage>
        <taxon>Viruses</taxon>
        <taxon>Duplodnaviria</taxon>
        <taxon>Heunggongvirae</taxon>
        <taxon>Uroviricota</taxon>
        <taxon>Caudoviricetes</taxon>
        <taxon>Peduoviridae</taxon>
        <taxon>Maltschvirus</taxon>
        <taxon>Maltschvirus maltsch</taxon>
    </lineage>
</organism>
<accession>A0A6J5M8A1</accession>
<name>A0A6J5M8A1_9CAUD</name>
<reference evidence="1" key="1">
    <citation type="submission" date="2020-04" db="EMBL/GenBank/DDBJ databases">
        <authorList>
            <person name="Chiriac C."/>
            <person name="Salcher M."/>
            <person name="Ghai R."/>
            <person name="Kavagutti S V."/>
        </authorList>
    </citation>
    <scope>NUCLEOTIDE SEQUENCE</scope>
</reference>
<dbReference type="EMBL" id="LR796415">
    <property type="protein sequence ID" value="CAB4142894.1"/>
    <property type="molecule type" value="Genomic_DNA"/>
</dbReference>
<evidence type="ECO:0000313" key="1">
    <source>
        <dbReference type="EMBL" id="CAB4142894.1"/>
    </source>
</evidence>